<evidence type="ECO:0000256" key="2">
    <source>
        <dbReference type="ARBA" id="ARBA00007495"/>
    </source>
</evidence>
<dbReference type="InterPro" id="IPR001000">
    <property type="entry name" value="GH10_dom"/>
</dbReference>
<comment type="caution">
    <text evidence="12">The sequence shown here is derived from an EMBL/GenBank/DDBJ whole genome shotgun (WGS) entry which is preliminary data.</text>
</comment>
<reference evidence="12 13" key="1">
    <citation type="journal article" date="2023" name="Antonie Van Leeuwenhoek">
        <title>Flavobacterium potami sp. nov., a multi-metal resistance genes harbouring bacterium isolated from shallow river silt.</title>
        <authorList>
            <person name="Li S."/>
            <person name="Mao S."/>
            <person name="Mu W."/>
            <person name="Guo B."/>
            <person name="Li C."/>
            <person name="Zhu Q."/>
            <person name="Hou X."/>
            <person name="Zhao Y."/>
            <person name="Wei S."/>
            <person name="Liu H."/>
            <person name="Liu A."/>
        </authorList>
    </citation>
    <scope>NUCLEOTIDE SEQUENCE [LARGE SCALE GENOMIC DNA]</scope>
    <source>
        <strain evidence="12 13">17A</strain>
    </source>
</reference>
<dbReference type="RefSeq" id="WP_223705016.1">
    <property type="nucleotide sequence ID" value="NZ_JAINUY010000002.1"/>
</dbReference>
<keyword evidence="5" id="KW-0732">Signal</keyword>
<accession>A0A9X1KP76</accession>
<dbReference type="PANTHER" id="PTHR31490:SF88">
    <property type="entry name" value="BETA-XYLANASE"/>
    <property type="match status" value="1"/>
</dbReference>
<keyword evidence="9" id="KW-0326">Glycosidase</keyword>
<comment type="catalytic activity">
    <reaction evidence="1">
        <text>Endohydrolysis of (1-&gt;4)-beta-D-xylosidic linkages in xylans.</text>
        <dbReference type="EC" id="3.2.1.8"/>
    </reaction>
</comment>
<keyword evidence="4" id="KW-0858">Xylan degradation</keyword>
<dbReference type="EMBL" id="JAINUY010000002">
    <property type="protein sequence ID" value="MBZ4034285.1"/>
    <property type="molecule type" value="Genomic_DNA"/>
</dbReference>
<dbReference type="InterPro" id="IPR044846">
    <property type="entry name" value="GH10"/>
</dbReference>
<dbReference type="InterPro" id="IPR008979">
    <property type="entry name" value="Galactose-bd-like_sf"/>
</dbReference>
<dbReference type="Gene3D" id="3.20.20.80">
    <property type="entry name" value="Glycosidases"/>
    <property type="match status" value="2"/>
</dbReference>
<dbReference type="Pfam" id="PF02018">
    <property type="entry name" value="CBM_4_9"/>
    <property type="match status" value="1"/>
</dbReference>
<gene>
    <name evidence="12" type="ORF">K6T82_05875</name>
</gene>
<dbReference type="AlphaFoldDB" id="A0A9X1KP76"/>
<evidence type="ECO:0000256" key="1">
    <source>
        <dbReference type="ARBA" id="ARBA00000681"/>
    </source>
</evidence>
<keyword evidence="8" id="KW-0119">Carbohydrate metabolism</keyword>
<protein>
    <recommendedName>
        <fullName evidence="3">endo-1,4-beta-xylanase</fullName>
        <ecNumber evidence="3">3.2.1.8</ecNumber>
    </recommendedName>
</protein>
<organism evidence="12 13">
    <name type="scientific">Flavobacterium potami</name>
    <dbReference type="NCBI Taxonomy" id="2872310"/>
    <lineage>
        <taxon>Bacteria</taxon>
        <taxon>Pseudomonadati</taxon>
        <taxon>Bacteroidota</taxon>
        <taxon>Flavobacteriia</taxon>
        <taxon>Flavobacteriales</taxon>
        <taxon>Flavobacteriaceae</taxon>
        <taxon>Flavobacterium</taxon>
    </lineage>
</organism>
<evidence type="ECO:0000256" key="9">
    <source>
        <dbReference type="ARBA" id="ARBA00023295"/>
    </source>
</evidence>
<evidence type="ECO:0000256" key="6">
    <source>
        <dbReference type="ARBA" id="ARBA00022737"/>
    </source>
</evidence>
<dbReference type="Proteomes" id="UP001139366">
    <property type="component" value="Unassembled WGS sequence"/>
</dbReference>
<sequence length="737" mass="79406">MKSKYIIPIIASSLMILSSCDDNLMEWGKDPSHGEVTGAELPLALVEKISRYEPLKNYSDFPLGNGIGISLYMSDAAYRKIVNENFDEVTPGYEMKHGAMVNAKGEINFTNVDAFVAATKSAGLKVFGHTLIWHSNQNASYLNGIIAPTVIPGSSGTNVLDLASIKAGTFTGWARNNPGKGITTVANSGLTSTSAAIQLASSATSSQAYNLQLTSPNVPIVSGHNYELSFYIKSDVAGKGRISFGNTLNNQYPYKNWYSTTNGTETEAFATTSSWQQVKIKLAPGDFKTGSTTFQFNLDLGYLPNVTYLIDANTLAVVDLDAATGPVNLIANGTFNSGISGWSRANGAADALSAATGASNVYEGSGSMKVVNATSTPADQWRTQIQTTFTSALVAGKSYTISYMIRSEANGSVRCSTTPGSVASYQGDQTTTTAWKLIEWKITAKGGETGFGFDLGGAAGTYYIDNVLVTDGTSSGGGPTAPITIEKTEAEKAKIIGDAMTDWISKMMTHYKTGVFSWDVVNEPMKEDGTLRNGTEGDTAADYFSWVKYLGKDYAVTAFKLARQYGNATDKLFINDYNLESRLDKCDGLIEYVKYIESKGGTVDGIGTQMHIGLTTDKDKIVQMFQKLAASGKLIKISELDIRLGTATPTVAQQASQAEMYQYVIDMYKKYIPVPQQYGITIWGVSDNAKEHEYWLPNESPNLWDANYVRKHAYKGAADGLAGKDVSLGFSGELVKP</sequence>
<evidence type="ECO:0000256" key="5">
    <source>
        <dbReference type="ARBA" id="ARBA00022729"/>
    </source>
</evidence>
<keyword evidence="13" id="KW-1185">Reference proteome</keyword>
<dbReference type="GO" id="GO:0045493">
    <property type="term" value="P:xylan catabolic process"/>
    <property type="evidence" value="ECO:0007669"/>
    <property type="project" value="UniProtKB-KW"/>
</dbReference>
<dbReference type="SMART" id="SM00633">
    <property type="entry name" value="Glyco_10"/>
    <property type="match status" value="1"/>
</dbReference>
<name>A0A9X1KP76_9FLAO</name>
<dbReference type="InterPro" id="IPR003305">
    <property type="entry name" value="CenC_carb-bd"/>
</dbReference>
<keyword evidence="6" id="KW-0677">Repeat</keyword>
<evidence type="ECO:0000313" key="13">
    <source>
        <dbReference type="Proteomes" id="UP001139366"/>
    </source>
</evidence>
<evidence type="ECO:0000313" key="12">
    <source>
        <dbReference type="EMBL" id="MBZ4034285.1"/>
    </source>
</evidence>
<dbReference type="PROSITE" id="PS51257">
    <property type="entry name" value="PROKAR_LIPOPROTEIN"/>
    <property type="match status" value="1"/>
</dbReference>
<dbReference type="PANTHER" id="PTHR31490">
    <property type="entry name" value="GLYCOSYL HYDROLASE"/>
    <property type="match status" value="1"/>
</dbReference>
<dbReference type="GO" id="GO:0031176">
    <property type="term" value="F:endo-1,4-beta-xylanase activity"/>
    <property type="evidence" value="ECO:0007669"/>
    <property type="project" value="UniProtKB-EC"/>
</dbReference>
<evidence type="ECO:0000256" key="4">
    <source>
        <dbReference type="ARBA" id="ARBA00022651"/>
    </source>
</evidence>
<keyword evidence="10" id="KW-0624">Polysaccharide degradation</keyword>
<proteinExistence type="inferred from homology"/>
<comment type="similarity">
    <text evidence="2">Belongs to the glycosyl hydrolase 10 (cellulase F) family.</text>
</comment>
<dbReference type="SUPFAM" id="SSF49785">
    <property type="entry name" value="Galactose-binding domain-like"/>
    <property type="match status" value="2"/>
</dbReference>
<dbReference type="PROSITE" id="PS51760">
    <property type="entry name" value="GH10_2"/>
    <property type="match status" value="1"/>
</dbReference>
<dbReference type="Gene3D" id="2.60.120.260">
    <property type="entry name" value="Galactose-binding domain-like"/>
    <property type="match status" value="2"/>
</dbReference>
<evidence type="ECO:0000256" key="8">
    <source>
        <dbReference type="ARBA" id="ARBA00023277"/>
    </source>
</evidence>
<dbReference type="InterPro" id="IPR017853">
    <property type="entry name" value="GH"/>
</dbReference>
<evidence type="ECO:0000256" key="10">
    <source>
        <dbReference type="ARBA" id="ARBA00023326"/>
    </source>
</evidence>
<evidence type="ECO:0000256" key="3">
    <source>
        <dbReference type="ARBA" id="ARBA00012590"/>
    </source>
</evidence>
<evidence type="ECO:0000259" key="11">
    <source>
        <dbReference type="PROSITE" id="PS51760"/>
    </source>
</evidence>
<feature type="domain" description="GH10" evidence="11">
    <location>
        <begin position="49"/>
        <end position="720"/>
    </location>
</feature>
<dbReference type="EC" id="3.2.1.8" evidence="3"/>
<evidence type="ECO:0000256" key="7">
    <source>
        <dbReference type="ARBA" id="ARBA00022801"/>
    </source>
</evidence>
<keyword evidence="7" id="KW-0378">Hydrolase</keyword>
<dbReference type="Pfam" id="PF00331">
    <property type="entry name" value="Glyco_hydro_10"/>
    <property type="match status" value="2"/>
</dbReference>
<dbReference type="SUPFAM" id="SSF51445">
    <property type="entry name" value="(Trans)glycosidases"/>
    <property type="match status" value="1"/>
</dbReference>